<organism evidence="8 9">
    <name type="scientific">Neohortaea acidophila</name>
    <dbReference type="NCBI Taxonomy" id="245834"/>
    <lineage>
        <taxon>Eukaryota</taxon>
        <taxon>Fungi</taxon>
        <taxon>Dikarya</taxon>
        <taxon>Ascomycota</taxon>
        <taxon>Pezizomycotina</taxon>
        <taxon>Dothideomycetes</taxon>
        <taxon>Dothideomycetidae</taxon>
        <taxon>Mycosphaerellales</taxon>
        <taxon>Teratosphaeriaceae</taxon>
        <taxon>Neohortaea</taxon>
    </lineage>
</organism>
<dbReference type="Proteomes" id="UP000799767">
    <property type="component" value="Unassembled WGS sequence"/>
</dbReference>
<evidence type="ECO:0000259" key="7">
    <source>
        <dbReference type="Pfam" id="PF02668"/>
    </source>
</evidence>
<dbReference type="InterPro" id="IPR042098">
    <property type="entry name" value="TauD-like_sf"/>
</dbReference>
<dbReference type="OrthoDB" id="10257314at2759"/>
<feature type="domain" description="TauD/TfdA-like" evidence="7">
    <location>
        <begin position="47"/>
        <end position="295"/>
    </location>
</feature>
<evidence type="ECO:0000256" key="6">
    <source>
        <dbReference type="ARBA" id="ARBA00023004"/>
    </source>
</evidence>
<comment type="cofactor">
    <cofactor evidence="1">
        <name>Fe(2+)</name>
        <dbReference type="ChEBI" id="CHEBI:29033"/>
    </cofactor>
</comment>
<dbReference type="Pfam" id="PF02668">
    <property type="entry name" value="TauD"/>
    <property type="match status" value="1"/>
</dbReference>
<evidence type="ECO:0000256" key="4">
    <source>
        <dbReference type="ARBA" id="ARBA00022964"/>
    </source>
</evidence>
<dbReference type="PANTHER" id="PTHR30468:SF9">
    <property type="entry name" value="ALPHA-KETOGLUTARATE-DEPENDENT TAURINE DIOXYGENASE (AFU_ORTHOLOGUE AFUA_3G01010)"/>
    <property type="match status" value="1"/>
</dbReference>
<keyword evidence="3" id="KW-0479">Metal-binding</keyword>
<reference evidence="8" key="1">
    <citation type="journal article" date="2020" name="Stud. Mycol.">
        <title>101 Dothideomycetes genomes: a test case for predicting lifestyles and emergence of pathogens.</title>
        <authorList>
            <person name="Haridas S."/>
            <person name="Albert R."/>
            <person name="Binder M."/>
            <person name="Bloem J."/>
            <person name="Labutti K."/>
            <person name="Salamov A."/>
            <person name="Andreopoulos B."/>
            <person name="Baker S."/>
            <person name="Barry K."/>
            <person name="Bills G."/>
            <person name="Bluhm B."/>
            <person name="Cannon C."/>
            <person name="Castanera R."/>
            <person name="Culley D."/>
            <person name="Daum C."/>
            <person name="Ezra D."/>
            <person name="Gonzalez J."/>
            <person name="Henrissat B."/>
            <person name="Kuo A."/>
            <person name="Liang C."/>
            <person name="Lipzen A."/>
            <person name="Lutzoni F."/>
            <person name="Magnuson J."/>
            <person name="Mondo S."/>
            <person name="Nolan M."/>
            <person name="Ohm R."/>
            <person name="Pangilinan J."/>
            <person name="Park H.-J."/>
            <person name="Ramirez L."/>
            <person name="Alfaro M."/>
            <person name="Sun H."/>
            <person name="Tritt A."/>
            <person name="Yoshinaga Y."/>
            <person name="Zwiers L.-H."/>
            <person name="Turgeon B."/>
            <person name="Goodwin S."/>
            <person name="Spatafora J."/>
            <person name="Crous P."/>
            <person name="Grigoriev I."/>
        </authorList>
    </citation>
    <scope>NUCLEOTIDE SEQUENCE</scope>
    <source>
        <strain evidence="8">CBS 113389</strain>
    </source>
</reference>
<comment type="similarity">
    <text evidence="2">Belongs to the TfdA dioxygenase family.</text>
</comment>
<keyword evidence="9" id="KW-1185">Reference proteome</keyword>
<gene>
    <name evidence="8" type="ORF">BDY17DRAFT_305856</name>
</gene>
<evidence type="ECO:0000256" key="1">
    <source>
        <dbReference type="ARBA" id="ARBA00001954"/>
    </source>
</evidence>
<sequence length="346" mass="39419">MVHHLPLTDQVLNYKAPHPLVEEFTPARDRAFFADPEKKALLSAAKEVRHLTPYTGTELVGVQLNQLTPEQRDELALLAAERCVVFFREQEMTIDEQYELTKHYGIQDRDPNQTDPRHVTIIGRDYDTRGYAAYGADYHSDHSMELNPPAYTMLNMLRTPPSGGDTIFTSQPALYDKLSPTFQHLFNHLHAVHSSEHSFINAVANGGAPFRPPVRRTHPLVRTHPVTKQKSIFYNPTFVIHLEELKGQEAIHTLNFLREHLHAADDLTVRWKWEPRSVAFWDNRVVAHRALPGGYDVSMREGKRTAVFGERPFFDEVGAVTLSEYNKAGKGLPVTNGVHKHQPENL</sequence>
<keyword evidence="4 8" id="KW-0223">Dioxygenase</keyword>
<evidence type="ECO:0000313" key="9">
    <source>
        <dbReference type="Proteomes" id="UP000799767"/>
    </source>
</evidence>
<keyword evidence="5" id="KW-0560">Oxidoreductase</keyword>
<dbReference type="GO" id="GO:0046872">
    <property type="term" value="F:metal ion binding"/>
    <property type="evidence" value="ECO:0007669"/>
    <property type="project" value="UniProtKB-KW"/>
</dbReference>
<keyword evidence="6" id="KW-0408">Iron</keyword>
<dbReference type="InterPro" id="IPR051323">
    <property type="entry name" value="AtsK-like"/>
</dbReference>
<dbReference type="EMBL" id="MU001643">
    <property type="protein sequence ID" value="KAF2478796.1"/>
    <property type="molecule type" value="Genomic_DNA"/>
</dbReference>
<evidence type="ECO:0000256" key="3">
    <source>
        <dbReference type="ARBA" id="ARBA00022723"/>
    </source>
</evidence>
<dbReference type="PANTHER" id="PTHR30468">
    <property type="entry name" value="ALPHA-KETOGLUTARATE-DEPENDENT SULFONATE DIOXYGENASE"/>
    <property type="match status" value="1"/>
</dbReference>
<name>A0A6A6PG88_9PEZI</name>
<dbReference type="InterPro" id="IPR003819">
    <property type="entry name" value="TauD/TfdA-like"/>
</dbReference>
<dbReference type="Gene3D" id="3.60.130.10">
    <property type="entry name" value="Clavaminate synthase-like"/>
    <property type="match status" value="1"/>
</dbReference>
<dbReference type="SUPFAM" id="SSF51197">
    <property type="entry name" value="Clavaminate synthase-like"/>
    <property type="match status" value="1"/>
</dbReference>
<protein>
    <submittedName>
        <fullName evidence="8">Putative alpha-ketoglutarate-dependent sulfonate dioxygenase</fullName>
    </submittedName>
</protein>
<dbReference type="GO" id="GO:0005737">
    <property type="term" value="C:cytoplasm"/>
    <property type="evidence" value="ECO:0007669"/>
    <property type="project" value="TreeGrafter"/>
</dbReference>
<dbReference type="GO" id="GO:0016706">
    <property type="term" value="F:2-oxoglutarate-dependent dioxygenase activity"/>
    <property type="evidence" value="ECO:0007669"/>
    <property type="project" value="TreeGrafter"/>
</dbReference>
<evidence type="ECO:0000256" key="2">
    <source>
        <dbReference type="ARBA" id="ARBA00005896"/>
    </source>
</evidence>
<dbReference type="GeneID" id="54475935"/>
<evidence type="ECO:0000313" key="8">
    <source>
        <dbReference type="EMBL" id="KAF2478796.1"/>
    </source>
</evidence>
<proteinExistence type="inferred from homology"/>
<evidence type="ECO:0000256" key="5">
    <source>
        <dbReference type="ARBA" id="ARBA00023002"/>
    </source>
</evidence>
<dbReference type="AlphaFoldDB" id="A0A6A6PG88"/>
<accession>A0A6A6PG88</accession>
<dbReference type="RefSeq" id="XP_033585366.1">
    <property type="nucleotide sequence ID" value="XM_033734933.1"/>
</dbReference>